<dbReference type="GeneID" id="93590044"/>
<evidence type="ECO:0000313" key="3">
    <source>
        <dbReference type="Proteomes" id="UP000283090"/>
    </source>
</evidence>
<reference evidence="2 3" key="1">
    <citation type="submission" date="2019-01" db="EMBL/GenBank/DDBJ databases">
        <title>Intercellular communication is required for trap formation in the nematode-trapping fungus Duddingtonia flagrans.</title>
        <authorList>
            <person name="Youssar L."/>
            <person name="Wernet V."/>
            <person name="Hensel N."/>
            <person name="Hildebrandt H.-G."/>
            <person name="Fischer R."/>
        </authorList>
    </citation>
    <scope>NUCLEOTIDE SEQUENCE [LARGE SCALE GENOMIC DNA]</scope>
    <source>
        <strain evidence="2 3">CBS H-5679</strain>
    </source>
</reference>
<name>A0A436ZWH9_ARTFL</name>
<organism evidence="2 3">
    <name type="scientific">Arthrobotrys flagrans</name>
    <name type="common">Nematode-trapping fungus</name>
    <name type="synonym">Trichothecium flagrans</name>
    <dbReference type="NCBI Taxonomy" id="97331"/>
    <lineage>
        <taxon>Eukaryota</taxon>
        <taxon>Fungi</taxon>
        <taxon>Dikarya</taxon>
        <taxon>Ascomycota</taxon>
        <taxon>Pezizomycotina</taxon>
        <taxon>Orbiliomycetes</taxon>
        <taxon>Orbiliales</taxon>
        <taxon>Orbiliaceae</taxon>
        <taxon>Arthrobotrys</taxon>
    </lineage>
</organism>
<accession>A0A436ZWH9</accession>
<evidence type="ECO:0000256" key="1">
    <source>
        <dbReference type="SAM" id="MobiDB-lite"/>
    </source>
</evidence>
<proteinExistence type="predicted"/>
<protein>
    <submittedName>
        <fullName evidence="2">Uncharacterized protein</fullName>
    </submittedName>
</protein>
<dbReference type="RefSeq" id="XP_067488885.1">
    <property type="nucleotide sequence ID" value="XM_067637361.1"/>
</dbReference>
<dbReference type="Proteomes" id="UP000283090">
    <property type="component" value="Unassembled WGS sequence"/>
</dbReference>
<comment type="caution">
    <text evidence="2">The sequence shown here is derived from an EMBL/GenBank/DDBJ whole genome shotgun (WGS) entry which is preliminary data.</text>
</comment>
<feature type="region of interest" description="Disordered" evidence="1">
    <location>
        <begin position="1"/>
        <end position="77"/>
    </location>
</feature>
<evidence type="ECO:0000313" key="2">
    <source>
        <dbReference type="EMBL" id="RVD83341.1"/>
    </source>
</evidence>
<feature type="region of interest" description="Disordered" evidence="1">
    <location>
        <begin position="96"/>
        <end position="132"/>
    </location>
</feature>
<gene>
    <name evidence="2" type="ORF">DFL_007733</name>
</gene>
<sequence length="193" mass="21940">MDSSRTSLLRDRSVYRSSEGEVAEMSTPQTYVPRHLVYNGRRPMTKENGYRNRGGITTKSAYSKGLQPNRETQDDTGGRFTHYIEAHRIETVYTAGSSSPDFRRHLESKAKGDHGGKDVEKEAEEVAPEQATKDKVRIPEYDTLIESALMGQMRTVKRPWTAGEREGYVEHTAGLYARLLKKLEGRRRSIIMS</sequence>
<dbReference type="AlphaFoldDB" id="A0A436ZWH9"/>
<keyword evidence="3" id="KW-1185">Reference proteome</keyword>
<feature type="compositionally biased region" description="Basic and acidic residues" evidence="1">
    <location>
        <begin position="101"/>
        <end position="120"/>
    </location>
</feature>
<dbReference type="VEuPathDB" id="FungiDB:DFL_007733"/>
<dbReference type="EMBL" id="SAEB01000009">
    <property type="protein sequence ID" value="RVD83341.1"/>
    <property type="molecule type" value="Genomic_DNA"/>
</dbReference>
<dbReference type="OrthoDB" id="5414971at2759"/>